<evidence type="ECO:0000313" key="1">
    <source>
        <dbReference type="EMBL" id="ELP67356.1"/>
    </source>
</evidence>
<dbReference type="EMBL" id="AEJB01000290">
    <property type="protein sequence ID" value="ELP67356.1"/>
    <property type="molecule type" value="Genomic_DNA"/>
</dbReference>
<organism evidence="1 2">
    <name type="scientific">Streptomyces turgidiscabies (strain Car8)</name>
    <dbReference type="NCBI Taxonomy" id="698760"/>
    <lineage>
        <taxon>Bacteria</taxon>
        <taxon>Bacillati</taxon>
        <taxon>Actinomycetota</taxon>
        <taxon>Actinomycetes</taxon>
        <taxon>Kitasatosporales</taxon>
        <taxon>Streptomycetaceae</taxon>
        <taxon>Streptomyces</taxon>
    </lineage>
</organism>
<keyword evidence="2" id="KW-1185">Reference proteome</keyword>
<accession>L7F8J0</accession>
<evidence type="ECO:0000313" key="2">
    <source>
        <dbReference type="Proteomes" id="UP000010931"/>
    </source>
</evidence>
<dbReference type="Proteomes" id="UP000010931">
    <property type="component" value="Unassembled WGS sequence"/>
</dbReference>
<name>L7F8J0_STRT8</name>
<reference evidence="1 2" key="1">
    <citation type="journal article" date="2011" name="Plasmid">
        <title>Streptomyces turgidiscabies Car8 contains a modular pathogenicity island that shares virulence genes with other actinobacterial plant pathogens.</title>
        <authorList>
            <person name="Huguet-Tapia J.C."/>
            <person name="Badger J.H."/>
            <person name="Loria R."/>
            <person name="Pettis G.S."/>
        </authorList>
    </citation>
    <scope>NUCLEOTIDE SEQUENCE [LARGE SCALE GENOMIC DNA]</scope>
    <source>
        <strain evidence="1 2">Car8</strain>
    </source>
</reference>
<dbReference type="AlphaFoldDB" id="L7F8J0"/>
<dbReference type="PATRIC" id="fig|698760.3.peg.3901"/>
<dbReference type="STRING" id="85558.T45_02000"/>
<comment type="caution">
    <text evidence="1">The sequence shown here is derived from an EMBL/GenBank/DDBJ whole genome shotgun (WGS) entry which is preliminary data.</text>
</comment>
<gene>
    <name evidence="1" type="ORF">STRTUCAR8_07492</name>
</gene>
<sequence>MVTTRTEPRPDGSTVLTLVTVGPPLVLVEHRMFLDKYLTRSLLCTLTRDLDGVPAPGPTPEAAALLDAFRTGDKAAFGAAQDAFNDRVLSLWADEDGSAAA</sequence>
<proteinExistence type="predicted"/>
<protein>
    <submittedName>
        <fullName evidence="1">Uncharacterized protein</fullName>
    </submittedName>
</protein>